<feature type="signal peptide" evidence="1">
    <location>
        <begin position="1"/>
        <end position="24"/>
    </location>
</feature>
<name>A0AA40F9W5_9PEZI</name>
<proteinExistence type="predicted"/>
<organism evidence="2 3">
    <name type="scientific">Schizothecium vesticola</name>
    <dbReference type="NCBI Taxonomy" id="314040"/>
    <lineage>
        <taxon>Eukaryota</taxon>
        <taxon>Fungi</taxon>
        <taxon>Dikarya</taxon>
        <taxon>Ascomycota</taxon>
        <taxon>Pezizomycotina</taxon>
        <taxon>Sordariomycetes</taxon>
        <taxon>Sordariomycetidae</taxon>
        <taxon>Sordariales</taxon>
        <taxon>Schizotheciaceae</taxon>
        <taxon>Schizothecium</taxon>
    </lineage>
</organism>
<feature type="chain" id="PRO_5041272031" description="Secreted protein" evidence="1">
    <location>
        <begin position="25"/>
        <end position="118"/>
    </location>
</feature>
<comment type="caution">
    <text evidence="2">The sequence shown here is derived from an EMBL/GenBank/DDBJ whole genome shotgun (WGS) entry which is preliminary data.</text>
</comment>
<evidence type="ECO:0008006" key="4">
    <source>
        <dbReference type="Google" id="ProtNLM"/>
    </source>
</evidence>
<evidence type="ECO:0000313" key="3">
    <source>
        <dbReference type="Proteomes" id="UP001172155"/>
    </source>
</evidence>
<protein>
    <recommendedName>
        <fullName evidence="4">Secreted protein</fullName>
    </recommendedName>
</protein>
<gene>
    <name evidence="2" type="ORF">B0T18DRAFT_23283</name>
</gene>
<keyword evidence="3" id="KW-1185">Reference proteome</keyword>
<evidence type="ECO:0000256" key="1">
    <source>
        <dbReference type="SAM" id="SignalP"/>
    </source>
</evidence>
<dbReference type="AlphaFoldDB" id="A0AA40F9W5"/>
<accession>A0AA40F9W5</accession>
<dbReference type="Proteomes" id="UP001172155">
    <property type="component" value="Unassembled WGS sequence"/>
</dbReference>
<sequence length="118" mass="13704">MLGDKRACFLVFFFILVLCGPGQGWLGSVRLFIFQGGNNRWARRFLRRGGGRAKSSAALWLRLERDGIARESSIDNVMQLVYSLSVPDSTTRVREGRQQIYEMTTTRIWNLCMTRRRR</sequence>
<reference evidence="2" key="1">
    <citation type="submission" date="2023-06" db="EMBL/GenBank/DDBJ databases">
        <title>Genome-scale phylogeny and comparative genomics of the fungal order Sordariales.</title>
        <authorList>
            <consortium name="Lawrence Berkeley National Laboratory"/>
            <person name="Hensen N."/>
            <person name="Bonometti L."/>
            <person name="Westerberg I."/>
            <person name="Brannstrom I.O."/>
            <person name="Guillou S."/>
            <person name="Cros-Aarteil S."/>
            <person name="Calhoun S."/>
            <person name="Haridas S."/>
            <person name="Kuo A."/>
            <person name="Mondo S."/>
            <person name="Pangilinan J."/>
            <person name="Riley R."/>
            <person name="LaButti K."/>
            <person name="Andreopoulos B."/>
            <person name="Lipzen A."/>
            <person name="Chen C."/>
            <person name="Yanf M."/>
            <person name="Daum C."/>
            <person name="Ng V."/>
            <person name="Clum A."/>
            <person name="Steindorff A."/>
            <person name="Ohm R."/>
            <person name="Martin F."/>
            <person name="Silar P."/>
            <person name="Natvig D."/>
            <person name="Lalanne C."/>
            <person name="Gautier V."/>
            <person name="Ament-velasquez S.L."/>
            <person name="Kruys A."/>
            <person name="Hutchinson M.I."/>
            <person name="Powell A.J."/>
            <person name="Barry K."/>
            <person name="Miller A.N."/>
            <person name="Grigoriev I.V."/>
            <person name="Debuchy R."/>
            <person name="Gladieux P."/>
            <person name="Thoren M.H."/>
            <person name="Johannesson H."/>
        </authorList>
    </citation>
    <scope>NUCLEOTIDE SEQUENCE</scope>
    <source>
        <strain evidence="2">SMH3187-1</strain>
    </source>
</reference>
<dbReference type="EMBL" id="JAUKUD010000001">
    <property type="protein sequence ID" value="KAK0753830.1"/>
    <property type="molecule type" value="Genomic_DNA"/>
</dbReference>
<keyword evidence="1" id="KW-0732">Signal</keyword>
<evidence type="ECO:0000313" key="2">
    <source>
        <dbReference type="EMBL" id="KAK0753830.1"/>
    </source>
</evidence>